<organism evidence="2">
    <name type="scientific">Arundo donax</name>
    <name type="common">Giant reed</name>
    <name type="synonym">Donax arundinaceus</name>
    <dbReference type="NCBI Taxonomy" id="35708"/>
    <lineage>
        <taxon>Eukaryota</taxon>
        <taxon>Viridiplantae</taxon>
        <taxon>Streptophyta</taxon>
        <taxon>Embryophyta</taxon>
        <taxon>Tracheophyta</taxon>
        <taxon>Spermatophyta</taxon>
        <taxon>Magnoliopsida</taxon>
        <taxon>Liliopsida</taxon>
        <taxon>Poales</taxon>
        <taxon>Poaceae</taxon>
        <taxon>PACMAD clade</taxon>
        <taxon>Arundinoideae</taxon>
        <taxon>Arundineae</taxon>
        <taxon>Arundo</taxon>
    </lineage>
</organism>
<keyword evidence="1" id="KW-0812">Transmembrane</keyword>
<accession>A0A0A9DC45</accession>
<keyword evidence="1" id="KW-0472">Membrane</keyword>
<proteinExistence type="predicted"/>
<evidence type="ECO:0000256" key="1">
    <source>
        <dbReference type="SAM" id="Phobius"/>
    </source>
</evidence>
<dbReference type="EMBL" id="GBRH01211786">
    <property type="protein sequence ID" value="JAD86109.1"/>
    <property type="molecule type" value="Transcribed_RNA"/>
</dbReference>
<protein>
    <submittedName>
        <fullName evidence="2">Uncharacterized protein</fullName>
    </submittedName>
</protein>
<evidence type="ECO:0000313" key="2">
    <source>
        <dbReference type="EMBL" id="JAD86109.1"/>
    </source>
</evidence>
<reference evidence="2" key="1">
    <citation type="submission" date="2014-09" db="EMBL/GenBank/DDBJ databases">
        <authorList>
            <person name="Magalhaes I.L.F."/>
            <person name="Oliveira U."/>
            <person name="Santos F.R."/>
            <person name="Vidigal T.H.D.A."/>
            <person name="Brescovit A.D."/>
            <person name="Santos A.J."/>
        </authorList>
    </citation>
    <scope>NUCLEOTIDE SEQUENCE</scope>
    <source>
        <tissue evidence="2">Shoot tissue taken approximately 20 cm above the soil surface</tissue>
    </source>
</reference>
<keyword evidence="1" id="KW-1133">Transmembrane helix</keyword>
<sequence>MISQKPQGIPVIVKYMQDQCNKSGMHSGGVVGCCAVFVFYFVILFLLLSME</sequence>
<reference evidence="2" key="2">
    <citation type="journal article" date="2015" name="Data Brief">
        <title>Shoot transcriptome of the giant reed, Arundo donax.</title>
        <authorList>
            <person name="Barrero R.A."/>
            <person name="Guerrero F.D."/>
            <person name="Moolhuijzen P."/>
            <person name="Goolsby J.A."/>
            <person name="Tidwell J."/>
            <person name="Bellgard S.E."/>
            <person name="Bellgard M.I."/>
        </authorList>
    </citation>
    <scope>NUCLEOTIDE SEQUENCE</scope>
    <source>
        <tissue evidence="2">Shoot tissue taken approximately 20 cm above the soil surface</tissue>
    </source>
</reference>
<dbReference type="AlphaFoldDB" id="A0A0A9DC45"/>
<name>A0A0A9DC45_ARUDO</name>
<feature type="transmembrane region" description="Helical" evidence="1">
    <location>
        <begin position="25"/>
        <end position="48"/>
    </location>
</feature>
<dbReference type="PROSITE" id="PS51257">
    <property type="entry name" value="PROKAR_LIPOPROTEIN"/>
    <property type="match status" value="1"/>
</dbReference>